<evidence type="ECO:0008006" key="3">
    <source>
        <dbReference type="Google" id="ProtNLM"/>
    </source>
</evidence>
<proteinExistence type="predicted"/>
<name>A0AAN7NXG4_9COLE</name>
<dbReference type="Proteomes" id="UP001353858">
    <property type="component" value="Unassembled WGS sequence"/>
</dbReference>
<dbReference type="SUPFAM" id="SSF50630">
    <property type="entry name" value="Acid proteases"/>
    <property type="match status" value="1"/>
</dbReference>
<dbReference type="CDD" id="cd00303">
    <property type="entry name" value="retropepsin_like"/>
    <property type="match status" value="1"/>
</dbReference>
<evidence type="ECO:0000313" key="2">
    <source>
        <dbReference type="Proteomes" id="UP001353858"/>
    </source>
</evidence>
<dbReference type="AlphaFoldDB" id="A0AAN7NXG4"/>
<evidence type="ECO:0000313" key="1">
    <source>
        <dbReference type="EMBL" id="KAK4875080.1"/>
    </source>
</evidence>
<organism evidence="1 2">
    <name type="scientific">Aquatica leii</name>
    <dbReference type="NCBI Taxonomy" id="1421715"/>
    <lineage>
        <taxon>Eukaryota</taxon>
        <taxon>Metazoa</taxon>
        <taxon>Ecdysozoa</taxon>
        <taxon>Arthropoda</taxon>
        <taxon>Hexapoda</taxon>
        <taxon>Insecta</taxon>
        <taxon>Pterygota</taxon>
        <taxon>Neoptera</taxon>
        <taxon>Endopterygota</taxon>
        <taxon>Coleoptera</taxon>
        <taxon>Polyphaga</taxon>
        <taxon>Elateriformia</taxon>
        <taxon>Elateroidea</taxon>
        <taxon>Lampyridae</taxon>
        <taxon>Luciolinae</taxon>
        <taxon>Aquatica</taxon>
    </lineage>
</organism>
<dbReference type="Pfam" id="PF13650">
    <property type="entry name" value="Asp_protease_2"/>
    <property type="match status" value="1"/>
</dbReference>
<dbReference type="EMBL" id="JARPUR010000005">
    <property type="protein sequence ID" value="KAK4875080.1"/>
    <property type="molecule type" value="Genomic_DNA"/>
</dbReference>
<reference evidence="2" key="1">
    <citation type="submission" date="2023-01" db="EMBL/GenBank/DDBJ databases">
        <title>Key to firefly adult light organ development and bioluminescence: homeobox transcription factors regulate luciferase expression and transportation to peroxisome.</title>
        <authorList>
            <person name="Fu X."/>
        </authorList>
    </citation>
    <scope>NUCLEOTIDE SEQUENCE [LARGE SCALE GENOMIC DNA]</scope>
</reference>
<sequence>MGKVHTNEKYLFDCWVNGKSLQAYVDSGCGAVLITKSSVATLGLETTPCTELIMGYGGSSIEKLGKVKLNLKVDSAEAQVEALVVLNVTQNIPVLVSQTFLNNEIQTVRSPRILIFVLEKYHYGQRPQQ</sequence>
<gene>
    <name evidence="1" type="ORF">RN001_011502</name>
</gene>
<keyword evidence="2" id="KW-1185">Reference proteome</keyword>
<protein>
    <recommendedName>
        <fullName evidence="3">Peptidase A2 domain-containing protein</fullName>
    </recommendedName>
</protein>
<accession>A0AAN7NXG4</accession>
<dbReference type="InterPro" id="IPR021109">
    <property type="entry name" value="Peptidase_aspartic_dom_sf"/>
</dbReference>
<comment type="caution">
    <text evidence="1">The sequence shown here is derived from an EMBL/GenBank/DDBJ whole genome shotgun (WGS) entry which is preliminary data.</text>
</comment>
<dbReference type="Gene3D" id="2.40.70.10">
    <property type="entry name" value="Acid Proteases"/>
    <property type="match status" value="1"/>
</dbReference>